<protein>
    <recommendedName>
        <fullName evidence="1">Bulb-type lectin domain-containing protein</fullName>
    </recommendedName>
</protein>
<dbReference type="Gene3D" id="2.90.10.10">
    <property type="entry name" value="Bulb-type lectin domain"/>
    <property type="match status" value="1"/>
</dbReference>
<evidence type="ECO:0000313" key="2">
    <source>
        <dbReference type="EMBL" id="KAG0305671.1"/>
    </source>
</evidence>
<evidence type="ECO:0000259" key="1">
    <source>
        <dbReference type="PROSITE" id="PS50927"/>
    </source>
</evidence>
<dbReference type="OrthoDB" id="6770063at2759"/>
<accession>A0A9P6QYM3</accession>
<dbReference type="InterPro" id="IPR001480">
    <property type="entry name" value="Bulb-type_lectin_dom"/>
</dbReference>
<organism evidence="2 3">
    <name type="scientific">Linnemannia gamsii</name>
    <dbReference type="NCBI Taxonomy" id="64522"/>
    <lineage>
        <taxon>Eukaryota</taxon>
        <taxon>Fungi</taxon>
        <taxon>Fungi incertae sedis</taxon>
        <taxon>Mucoromycota</taxon>
        <taxon>Mortierellomycotina</taxon>
        <taxon>Mortierellomycetes</taxon>
        <taxon>Mortierellales</taxon>
        <taxon>Mortierellaceae</taxon>
        <taxon>Linnemannia</taxon>
    </lineage>
</organism>
<name>A0A9P6QYM3_9FUNG</name>
<dbReference type="Proteomes" id="UP000823405">
    <property type="component" value="Unassembled WGS sequence"/>
</dbReference>
<gene>
    <name evidence="2" type="ORF">BGZ97_001037</name>
</gene>
<dbReference type="SUPFAM" id="SSF51110">
    <property type="entry name" value="alpha-D-mannose-specific plant lectins"/>
    <property type="match status" value="1"/>
</dbReference>
<evidence type="ECO:0000313" key="3">
    <source>
        <dbReference type="Proteomes" id="UP000823405"/>
    </source>
</evidence>
<reference evidence="2" key="1">
    <citation type="journal article" date="2020" name="Fungal Divers.">
        <title>Resolving the Mortierellaceae phylogeny through synthesis of multi-gene phylogenetics and phylogenomics.</title>
        <authorList>
            <person name="Vandepol N."/>
            <person name="Liber J."/>
            <person name="Desiro A."/>
            <person name="Na H."/>
            <person name="Kennedy M."/>
            <person name="Barry K."/>
            <person name="Grigoriev I.V."/>
            <person name="Miller A.N."/>
            <person name="O'Donnell K."/>
            <person name="Stajich J.E."/>
            <person name="Bonito G."/>
        </authorList>
    </citation>
    <scope>NUCLEOTIDE SEQUENCE</scope>
    <source>
        <strain evidence="2">NVP60</strain>
    </source>
</reference>
<dbReference type="AlphaFoldDB" id="A0A9P6QYM3"/>
<proteinExistence type="predicted"/>
<keyword evidence="3" id="KW-1185">Reference proteome</keyword>
<sequence>MNMDMIQKWKTEASDGNFVSYNSKTRQAVWSTGSQGLGTKGDYNMYFQDDGNLVIYDIDGKPI</sequence>
<dbReference type="InterPro" id="IPR036426">
    <property type="entry name" value="Bulb-type_lectin_dom_sf"/>
</dbReference>
<dbReference type="EMBL" id="JAAAIN010001201">
    <property type="protein sequence ID" value="KAG0305671.1"/>
    <property type="molecule type" value="Genomic_DNA"/>
</dbReference>
<feature type="domain" description="Bulb-type lectin" evidence="1">
    <location>
        <begin position="1"/>
        <end position="63"/>
    </location>
</feature>
<comment type="caution">
    <text evidence="2">The sequence shown here is derived from an EMBL/GenBank/DDBJ whole genome shotgun (WGS) entry which is preliminary data.</text>
</comment>
<dbReference type="PROSITE" id="PS50927">
    <property type="entry name" value="BULB_LECTIN"/>
    <property type="match status" value="1"/>
</dbReference>